<dbReference type="GO" id="GO:0052913">
    <property type="term" value="F:16S rRNA (guanine(966)-N(2))-methyltransferase activity"/>
    <property type="evidence" value="ECO:0007669"/>
    <property type="project" value="UniProtKB-EC"/>
</dbReference>
<proteinExistence type="predicted"/>
<dbReference type="AlphaFoldDB" id="A0A8J7SB25"/>
<sequence>MRVIGGRFRGARIAAPGAAGGGEAHLRPTSDRVRESLFNLLAHGGYADPPVPEGARVLDLFAGTGALGVEALSRGAARAVFIDDHGPSRALIRDTVERLGLAGVTKIWRRDATDLGPCRGEPFDLIFADPPYGTDLGLRALESARRGGWLAPGALIVLEGRVSDPLPDAAWLAPLDQRQYGETRIALYRAA</sequence>
<dbReference type="Gene3D" id="3.40.50.150">
    <property type="entry name" value="Vaccinia Virus protein VP39"/>
    <property type="match status" value="1"/>
</dbReference>
<dbReference type="PANTHER" id="PTHR43542:SF1">
    <property type="entry name" value="METHYLTRANSFERASE"/>
    <property type="match status" value="1"/>
</dbReference>
<gene>
    <name evidence="3" type="primary">rsmD</name>
    <name evidence="3" type="ORF">H0I76_05845</name>
</gene>
<evidence type="ECO:0000256" key="1">
    <source>
        <dbReference type="ARBA" id="ARBA00022603"/>
    </source>
</evidence>
<keyword evidence="1 3" id="KW-0489">Methyltransferase</keyword>
<accession>A0A8J7SB25</accession>
<evidence type="ECO:0000256" key="2">
    <source>
        <dbReference type="ARBA" id="ARBA00022679"/>
    </source>
</evidence>
<reference evidence="3" key="1">
    <citation type="submission" date="2020-12" db="EMBL/GenBank/DDBJ databases">
        <title>Bacterial taxonomy.</title>
        <authorList>
            <person name="Pan X."/>
        </authorList>
    </citation>
    <scope>NUCLEOTIDE SEQUENCE</scope>
    <source>
        <strain evidence="3">M0105</strain>
    </source>
</reference>
<dbReference type="Proteomes" id="UP000655420">
    <property type="component" value="Unassembled WGS sequence"/>
</dbReference>
<dbReference type="EC" id="2.1.1.171" evidence="3"/>
<dbReference type="Pfam" id="PF03602">
    <property type="entry name" value="Cons_hypoth95"/>
    <property type="match status" value="1"/>
</dbReference>
<dbReference type="InterPro" id="IPR029063">
    <property type="entry name" value="SAM-dependent_MTases_sf"/>
</dbReference>
<dbReference type="CDD" id="cd02440">
    <property type="entry name" value="AdoMet_MTases"/>
    <property type="match status" value="1"/>
</dbReference>
<evidence type="ECO:0000313" key="4">
    <source>
        <dbReference type="Proteomes" id="UP000655420"/>
    </source>
</evidence>
<name>A0A8J7SB25_9RHOB</name>
<dbReference type="GO" id="GO:0003676">
    <property type="term" value="F:nucleic acid binding"/>
    <property type="evidence" value="ECO:0007669"/>
    <property type="project" value="InterPro"/>
</dbReference>
<comment type="caution">
    <text evidence="3">The sequence shown here is derived from an EMBL/GenBank/DDBJ whole genome shotgun (WGS) entry which is preliminary data.</text>
</comment>
<dbReference type="PANTHER" id="PTHR43542">
    <property type="entry name" value="METHYLTRANSFERASE"/>
    <property type="match status" value="1"/>
</dbReference>
<dbReference type="SUPFAM" id="SSF53335">
    <property type="entry name" value="S-adenosyl-L-methionine-dependent methyltransferases"/>
    <property type="match status" value="1"/>
</dbReference>
<keyword evidence="4" id="KW-1185">Reference proteome</keyword>
<dbReference type="RefSeq" id="WP_200608222.1">
    <property type="nucleotide sequence ID" value="NZ_JAEHHL010000002.1"/>
</dbReference>
<dbReference type="NCBIfam" id="TIGR00095">
    <property type="entry name" value="16S rRNA (guanine(966)-N(2))-methyltransferase RsmD"/>
    <property type="match status" value="1"/>
</dbReference>
<dbReference type="InterPro" id="IPR004398">
    <property type="entry name" value="RNA_MeTrfase_RsmD"/>
</dbReference>
<keyword evidence="2 3" id="KW-0808">Transferase</keyword>
<organism evidence="3 4">
    <name type="scientific">Thermohalobaculum xanthum</name>
    <dbReference type="NCBI Taxonomy" id="2753746"/>
    <lineage>
        <taxon>Bacteria</taxon>
        <taxon>Pseudomonadati</taxon>
        <taxon>Pseudomonadota</taxon>
        <taxon>Alphaproteobacteria</taxon>
        <taxon>Rhodobacterales</taxon>
        <taxon>Paracoccaceae</taxon>
        <taxon>Thermohalobaculum</taxon>
    </lineage>
</organism>
<dbReference type="PIRSF" id="PIRSF004553">
    <property type="entry name" value="CHP00095"/>
    <property type="match status" value="1"/>
</dbReference>
<dbReference type="EMBL" id="JAEHHL010000002">
    <property type="protein sequence ID" value="MBK0398702.1"/>
    <property type="molecule type" value="Genomic_DNA"/>
</dbReference>
<protein>
    <submittedName>
        <fullName evidence="3">16S rRNA (Guanine(966)-N(2))-methyltransferase RsmD</fullName>
        <ecNumber evidence="3">2.1.1.171</ecNumber>
    </submittedName>
</protein>
<dbReference type="InterPro" id="IPR002052">
    <property type="entry name" value="DNA_methylase_N6_adenine_CS"/>
</dbReference>
<dbReference type="PROSITE" id="PS00092">
    <property type="entry name" value="N6_MTASE"/>
    <property type="match status" value="1"/>
</dbReference>
<evidence type="ECO:0000313" key="3">
    <source>
        <dbReference type="EMBL" id="MBK0398702.1"/>
    </source>
</evidence>